<dbReference type="EMBL" id="FLRC01000001">
    <property type="protein sequence ID" value="SBT23541.1"/>
    <property type="molecule type" value="Genomic_DNA"/>
</dbReference>
<dbReference type="PIRSF" id="PIRSF002457">
    <property type="entry name" value="DASS"/>
    <property type="match status" value="1"/>
</dbReference>
<feature type="transmembrane region" description="Helical" evidence="6">
    <location>
        <begin position="436"/>
        <end position="455"/>
    </location>
</feature>
<dbReference type="NCBIfam" id="TIGR00785">
    <property type="entry name" value="dass"/>
    <property type="match status" value="1"/>
</dbReference>
<feature type="transmembrane region" description="Helical" evidence="6">
    <location>
        <begin position="319"/>
        <end position="338"/>
    </location>
</feature>
<evidence type="ECO:0000313" key="8">
    <source>
        <dbReference type="EMBL" id="SOE51643.1"/>
    </source>
</evidence>
<evidence type="ECO:0000256" key="1">
    <source>
        <dbReference type="ARBA" id="ARBA00004141"/>
    </source>
</evidence>
<dbReference type="InterPro" id="IPR001898">
    <property type="entry name" value="SLC13A/DASS"/>
</dbReference>
<reference evidence="7 9" key="1">
    <citation type="submission" date="2016-06" db="EMBL/GenBank/DDBJ databases">
        <authorList>
            <person name="Kjaerup R.B."/>
            <person name="Dalgaard T.S."/>
            <person name="Juul-Madsen H.R."/>
        </authorList>
    </citation>
    <scope>NUCLEOTIDE SEQUENCE [LARGE SCALE GENOMIC DNA]</scope>
    <source>
        <strain evidence="7">Orrdi1</strain>
    </source>
</reference>
<dbReference type="EMBL" id="LT907988">
    <property type="protein sequence ID" value="SOE51643.1"/>
    <property type="molecule type" value="Genomic_DNA"/>
</dbReference>
<feature type="transmembrane region" description="Helical" evidence="6">
    <location>
        <begin position="20"/>
        <end position="38"/>
    </location>
</feature>
<evidence type="ECO:0000256" key="6">
    <source>
        <dbReference type="SAM" id="Phobius"/>
    </source>
</evidence>
<organism evidence="7 9">
    <name type="scientific">Orrella dioscoreae</name>
    <dbReference type="NCBI Taxonomy" id="1851544"/>
    <lineage>
        <taxon>Bacteria</taxon>
        <taxon>Pseudomonadati</taxon>
        <taxon>Pseudomonadota</taxon>
        <taxon>Betaproteobacteria</taxon>
        <taxon>Burkholderiales</taxon>
        <taxon>Alcaligenaceae</taxon>
        <taxon>Orrella</taxon>
    </lineage>
</organism>
<name>A0A1C3JWA1_9BURK</name>
<reference evidence="8 9" key="2">
    <citation type="submission" date="2017-08" db="EMBL/GenBank/DDBJ databases">
        <authorList>
            <person name="de Groot N.N."/>
        </authorList>
    </citation>
    <scope>NUCLEOTIDE SEQUENCE [LARGE SCALE GENOMIC DNA]</scope>
    <source>
        <strain evidence="8">Orrdi1</strain>
    </source>
</reference>
<accession>A0A1C3JWA1</accession>
<evidence type="ECO:0000256" key="2">
    <source>
        <dbReference type="ARBA" id="ARBA00007349"/>
    </source>
</evidence>
<keyword evidence="4 6" id="KW-1133">Transmembrane helix</keyword>
<dbReference type="STRING" id="1851544.ODI_00076"/>
<sequence>MIDRLKAMLQYFQGSVPFRLVPAVVTTVFLVVMLLLPVPDGLAPKAWALLAIFLTTILAIILKVMPIGVMAMMAMTIVALSQVTATSSKAAIADALSSLANPLIWLIVVAILVSRGLKKTGLGKRVGLLFISVLGRRTLGIGYGLAVCELVLAPFTPSNTARGGGIVHPVMRSIAGAFGSDPAHGTERKMGTYLSLVNMHANTITSGMFITATAPNPLVVDYVARVTNQGFHLSWTTWALCMLLPGLVCLLLMPLLLAVLAPPEVKATPGAIDYARGELKDMGPVSGGEKVMMGTFAILLLLWANVPAMIFGPAFTLDPTVVAFLGLFILIITGTINWDDVLSEKSAWDTLIWFGALVMMAEQLNKTGVIGWFSDMLRSGIASAGMGWEWAAALLVLLFVFSHYFFASTTAHISAMMLAFLTVGVALVPPDYVVPFLLMMVAGSTIMMTLTHYATGTSPIIFGSGYVPLGTWWRVGFVMCVVELAIYATLGIMWWKVLGFW</sequence>
<protein>
    <submittedName>
        <fullName evidence="7">2-oxoglutarate/malate translocator</fullName>
    </submittedName>
</protein>
<feature type="transmembrane region" description="Helical" evidence="6">
    <location>
        <begin position="385"/>
        <end position="405"/>
    </location>
</feature>
<feature type="transmembrane region" description="Helical" evidence="6">
    <location>
        <begin position="291"/>
        <end position="312"/>
    </location>
</feature>
<proteinExistence type="inferred from homology"/>
<dbReference type="GO" id="GO:0022857">
    <property type="term" value="F:transmembrane transporter activity"/>
    <property type="evidence" value="ECO:0007669"/>
    <property type="project" value="InterPro"/>
</dbReference>
<comment type="similarity">
    <text evidence="2">Belongs to the SLC13A/DASS transporter (TC 2.A.47) family. DIT1 subfamily.</text>
</comment>
<feature type="transmembrane region" description="Helical" evidence="6">
    <location>
        <begin position="44"/>
        <end position="62"/>
    </location>
</feature>
<dbReference type="InterPro" id="IPR030676">
    <property type="entry name" value="CitT-rel"/>
</dbReference>
<dbReference type="Pfam" id="PF00939">
    <property type="entry name" value="Na_sulph_symp"/>
    <property type="match status" value="1"/>
</dbReference>
<dbReference type="PANTHER" id="PTHR42826">
    <property type="entry name" value="DICARBOXYLATE TRANSPORTER 2.1, CHLOROPLASTIC"/>
    <property type="match status" value="1"/>
</dbReference>
<feature type="transmembrane region" description="Helical" evidence="6">
    <location>
        <begin position="235"/>
        <end position="260"/>
    </location>
</feature>
<keyword evidence="3 6" id="KW-0812">Transmembrane</keyword>
<dbReference type="GO" id="GO:0016020">
    <property type="term" value="C:membrane"/>
    <property type="evidence" value="ECO:0007669"/>
    <property type="project" value="UniProtKB-SubCell"/>
</dbReference>
<evidence type="ECO:0000256" key="4">
    <source>
        <dbReference type="ARBA" id="ARBA00022989"/>
    </source>
</evidence>
<evidence type="ECO:0000313" key="7">
    <source>
        <dbReference type="EMBL" id="SBT23541.1"/>
    </source>
</evidence>
<dbReference type="RefSeq" id="WP_067748618.1">
    <property type="nucleotide sequence ID" value="NZ_LT907988.1"/>
</dbReference>
<gene>
    <name evidence="7" type="ORF">ODI_00076</name>
    <name evidence="8" type="ORF">ODI_R3588</name>
</gene>
<keyword evidence="9" id="KW-1185">Reference proteome</keyword>
<evidence type="ECO:0000313" key="9">
    <source>
        <dbReference type="Proteomes" id="UP000078558"/>
    </source>
</evidence>
<comment type="subcellular location">
    <subcellularLocation>
        <location evidence="1">Membrane</location>
        <topology evidence="1">Multi-pass membrane protein</topology>
    </subcellularLocation>
</comment>
<evidence type="ECO:0000256" key="5">
    <source>
        <dbReference type="ARBA" id="ARBA00023136"/>
    </source>
</evidence>
<feature type="transmembrane region" description="Helical" evidence="6">
    <location>
        <begin position="411"/>
        <end position="429"/>
    </location>
</feature>
<keyword evidence="5 6" id="KW-0472">Membrane</keyword>
<dbReference type="OrthoDB" id="3170849at2"/>
<dbReference type="AlphaFoldDB" id="A0A1C3JWA1"/>
<dbReference type="Proteomes" id="UP000078558">
    <property type="component" value="Chromosome I"/>
</dbReference>
<feature type="transmembrane region" description="Helical" evidence="6">
    <location>
        <begin position="350"/>
        <end position="373"/>
    </location>
</feature>
<feature type="transmembrane region" description="Helical" evidence="6">
    <location>
        <begin position="99"/>
        <end position="117"/>
    </location>
</feature>
<evidence type="ECO:0000256" key="3">
    <source>
        <dbReference type="ARBA" id="ARBA00022692"/>
    </source>
</evidence>
<dbReference type="KEGG" id="odi:ODI_R3588"/>
<feature type="transmembrane region" description="Helical" evidence="6">
    <location>
        <begin position="475"/>
        <end position="495"/>
    </location>
</feature>